<gene>
    <name evidence="2" type="ORF">GOBAR_AA13044</name>
</gene>
<feature type="region of interest" description="Disordered" evidence="1">
    <location>
        <begin position="1"/>
        <end position="130"/>
    </location>
</feature>
<dbReference type="EMBL" id="KZ664119">
    <property type="protein sequence ID" value="PPS07598.1"/>
    <property type="molecule type" value="Genomic_DNA"/>
</dbReference>
<feature type="compositionally biased region" description="Low complexity" evidence="1">
    <location>
        <begin position="45"/>
        <end position="59"/>
    </location>
</feature>
<evidence type="ECO:0000313" key="2">
    <source>
        <dbReference type="EMBL" id="PPS07598.1"/>
    </source>
</evidence>
<reference evidence="2 3" key="1">
    <citation type="submission" date="2015-01" db="EMBL/GenBank/DDBJ databases">
        <title>Genome of allotetraploid Gossypium barbadense reveals genomic plasticity and fiber elongation in cotton evolution.</title>
        <authorList>
            <person name="Chen X."/>
            <person name="Liu X."/>
            <person name="Zhao B."/>
            <person name="Zheng H."/>
            <person name="Hu Y."/>
            <person name="Lu G."/>
            <person name="Yang C."/>
            <person name="Chen J."/>
            <person name="Shan C."/>
            <person name="Zhang L."/>
            <person name="Zhou Y."/>
            <person name="Wang L."/>
            <person name="Guo W."/>
            <person name="Bai Y."/>
            <person name="Ruan J."/>
            <person name="Shangguan X."/>
            <person name="Mao Y."/>
            <person name="Jiang J."/>
            <person name="Zhu Y."/>
            <person name="Lei J."/>
            <person name="Kang H."/>
            <person name="Chen S."/>
            <person name="He X."/>
            <person name="Wang R."/>
            <person name="Wang Y."/>
            <person name="Chen J."/>
            <person name="Wang L."/>
            <person name="Yu S."/>
            <person name="Wang B."/>
            <person name="Wei J."/>
            <person name="Song S."/>
            <person name="Lu X."/>
            <person name="Gao Z."/>
            <person name="Gu W."/>
            <person name="Deng X."/>
            <person name="Ma D."/>
            <person name="Wang S."/>
            <person name="Liang W."/>
            <person name="Fang L."/>
            <person name="Cai C."/>
            <person name="Zhu X."/>
            <person name="Zhou B."/>
            <person name="Zhang Y."/>
            <person name="Chen Z."/>
            <person name="Xu S."/>
            <person name="Zhu R."/>
            <person name="Wang S."/>
            <person name="Zhang T."/>
            <person name="Zhao G."/>
        </authorList>
    </citation>
    <scope>NUCLEOTIDE SEQUENCE [LARGE SCALE GENOMIC DNA]</scope>
    <source>
        <strain evidence="3">cv. Xinhai21</strain>
        <tissue evidence="2">Leaf</tissue>
    </source>
</reference>
<protein>
    <submittedName>
        <fullName evidence="2">Uncharacterized protein</fullName>
    </submittedName>
</protein>
<evidence type="ECO:0000256" key="1">
    <source>
        <dbReference type="SAM" id="MobiDB-lite"/>
    </source>
</evidence>
<feature type="compositionally biased region" description="Basic residues" evidence="1">
    <location>
        <begin position="60"/>
        <end position="79"/>
    </location>
</feature>
<dbReference type="AlphaFoldDB" id="A0A2P5XW74"/>
<organism evidence="2 3">
    <name type="scientific">Gossypium barbadense</name>
    <name type="common">Sea Island cotton</name>
    <name type="synonym">Hibiscus barbadensis</name>
    <dbReference type="NCBI Taxonomy" id="3634"/>
    <lineage>
        <taxon>Eukaryota</taxon>
        <taxon>Viridiplantae</taxon>
        <taxon>Streptophyta</taxon>
        <taxon>Embryophyta</taxon>
        <taxon>Tracheophyta</taxon>
        <taxon>Spermatophyta</taxon>
        <taxon>Magnoliopsida</taxon>
        <taxon>eudicotyledons</taxon>
        <taxon>Gunneridae</taxon>
        <taxon>Pentapetalae</taxon>
        <taxon>rosids</taxon>
        <taxon>malvids</taxon>
        <taxon>Malvales</taxon>
        <taxon>Malvaceae</taxon>
        <taxon>Malvoideae</taxon>
        <taxon>Gossypium</taxon>
    </lineage>
</organism>
<sequence length="130" mass="14259">MTVETSPPGRLCSGAAERSASTSALSGALPLATPRARPHREEATSRASRASLWRSLSTRGRPRRAHSAPRGPTIRRRERRGAPPDLAPARRQPNAFLLLPLRPPTTLLPPSARRRSRTSLPRPRRAPECL</sequence>
<proteinExistence type="predicted"/>
<accession>A0A2P5XW74</accession>
<dbReference type="Proteomes" id="UP000239757">
    <property type="component" value="Unassembled WGS sequence"/>
</dbReference>
<name>A0A2P5XW74_GOSBA</name>
<evidence type="ECO:0000313" key="3">
    <source>
        <dbReference type="Proteomes" id="UP000239757"/>
    </source>
</evidence>